<protein>
    <submittedName>
        <fullName evidence="1">Uncharacterized protein</fullName>
    </submittedName>
</protein>
<dbReference type="AlphaFoldDB" id="A0AAP2DD11"/>
<evidence type="ECO:0000313" key="1">
    <source>
        <dbReference type="EMBL" id="MBT1689911.1"/>
    </source>
</evidence>
<accession>A0AAP2DD11</accession>
<reference evidence="1 2" key="1">
    <citation type="submission" date="2021-05" db="EMBL/GenBank/DDBJ databases">
        <title>A Polyphasic approach of four new species of the genus Ohtaekwangia: Ohtaekwangia histidinii sp. nov., Ohtaekwangia cretensis sp. nov., Ohtaekwangia indiensis sp. nov., Ohtaekwangia reichenbachii sp. nov. from diverse environment.</title>
        <authorList>
            <person name="Octaviana S."/>
        </authorList>
    </citation>
    <scope>NUCLEOTIDE SEQUENCE [LARGE SCALE GENOMIC DNA]</scope>
    <source>
        <strain evidence="1 2">PWU37</strain>
    </source>
</reference>
<proteinExistence type="predicted"/>
<dbReference type="EMBL" id="JAHESC010000051">
    <property type="protein sequence ID" value="MBT1689911.1"/>
    <property type="molecule type" value="Genomic_DNA"/>
</dbReference>
<dbReference type="Proteomes" id="UP001319180">
    <property type="component" value="Unassembled WGS sequence"/>
</dbReference>
<sequence>MTEAERQRWAVIQQFELDDHASALPFSDRLARENGWSKTFALRAVEEYKKFMFLVATTDSPLTPSDEVDQVWHLHLLYTRSYWKEFCAVVLQKEIHHGPTTGGASQRDQFTAWYNDTLQCYRDMFQMEPPADLWPTAAVRFKATNFQRVDIQKHWIIKKPYL</sequence>
<organism evidence="1 2">
    <name type="scientific">Dawidia soli</name>
    <dbReference type="NCBI Taxonomy" id="2782352"/>
    <lineage>
        <taxon>Bacteria</taxon>
        <taxon>Pseudomonadati</taxon>
        <taxon>Bacteroidota</taxon>
        <taxon>Cytophagia</taxon>
        <taxon>Cytophagales</taxon>
        <taxon>Chryseotaleaceae</taxon>
        <taxon>Dawidia</taxon>
    </lineage>
</organism>
<evidence type="ECO:0000313" key="2">
    <source>
        <dbReference type="Proteomes" id="UP001319180"/>
    </source>
</evidence>
<name>A0AAP2DD11_9BACT</name>
<gene>
    <name evidence="1" type="ORF">KK078_25335</name>
</gene>
<keyword evidence="2" id="KW-1185">Reference proteome</keyword>
<dbReference type="RefSeq" id="WP_254093133.1">
    <property type="nucleotide sequence ID" value="NZ_JAHESC010000051.1"/>
</dbReference>
<comment type="caution">
    <text evidence="1">The sequence shown here is derived from an EMBL/GenBank/DDBJ whole genome shotgun (WGS) entry which is preliminary data.</text>
</comment>